<dbReference type="GO" id="GO:0004175">
    <property type="term" value="F:endopeptidase activity"/>
    <property type="evidence" value="ECO:0007669"/>
    <property type="project" value="TreeGrafter"/>
</dbReference>
<dbReference type="GO" id="GO:0030288">
    <property type="term" value="C:outer membrane-bounded periplasmic space"/>
    <property type="evidence" value="ECO:0007669"/>
    <property type="project" value="TreeGrafter"/>
</dbReference>
<dbReference type="PANTHER" id="PTHR32060">
    <property type="entry name" value="TAIL-SPECIFIC PROTEASE"/>
    <property type="match status" value="1"/>
</dbReference>
<gene>
    <name evidence="7" type="ORF">BDD43_1954</name>
</gene>
<dbReference type="EMBL" id="RBKU01000001">
    <property type="protein sequence ID" value="RKR81798.1"/>
    <property type="molecule type" value="Genomic_DNA"/>
</dbReference>
<accession>A0A495J0B2</accession>
<dbReference type="CDD" id="cd06782">
    <property type="entry name" value="cpPDZ_CPP-like"/>
    <property type="match status" value="1"/>
</dbReference>
<dbReference type="Proteomes" id="UP000268007">
    <property type="component" value="Unassembled WGS sequence"/>
</dbReference>
<keyword evidence="8" id="KW-1185">Reference proteome</keyword>
<dbReference type="Pfam" id="PF11818">
    <property type="entry name" value="DUF3340"/>
    <property type="match status" value="1"/>
</dbReference>
<dbReference type="GO" id="GO:0007165">
    <property type="term" value="P:signal transduction"/>
    <property type="evidence" value="ECO:0007669"/>
    <property type="project" value="TreeGrafter"/>
</dbReference>
<comment type="similarity">
    <text evidence="1 5">Belongs to the peptidase S41A family.</text>
</comment>
<name>A0A495J0B2_9SPHI</name>
<evidence type="ECO:0000256" key="1">
    <source>
        <dbReference type="ARBA" id="ARBA00009179"/>
    </source>
</evidence>
<evidence type="ECO:0000256" key="2">
    <source>
        <dbReference type="ARBA" id="ARBA00022670"/>
    </source>
</evidence>
<dbReference type="AlphaFoldDB" id="A0A495J0B2"/>
<evidence type="ECO:0000256" key="4">
    <source>
        <dbReference type="ARBA" id="ARBA00022825"/>
    </source>
</evidence>
<proteinExistence type="inferred from homology"/>
<dbReference type="FunFam" id="3.90.226.10:FF:000090">
    <property type="entry name" value="Tail-specific protease"/>
    <property type="match status" value="1"/>
</dbReference>
<dbReference type="InterPro" id="IPR029045">
    <property type="entry name" value="ClpP/crotonase-like_dom_sf"/>
</dbReference>
<dbReference type="InterPro" id="IPR004447">
    <property type="entry name" value="Peptidase_S41A"/>
</dbReference>
<keyword evidence="2 5" id="KW-0645">Protease</keyword>
<keyword evidence="3 5" id="KW-0378">Hydrolase</keyword>
<dbReference type="Pfam" id="PF00595">
    <property type="entry name" value="PDZ"/>
    <property type="match status" value="1"/>
</dbReference>
<evidence type="ECO:0000256" key="5">
    <source>
        <dbReference type="RuleBase" id="RU004404"/>
    </source>
</evidence>
<dbReference type="Gene3D" id="3.90.226.10">
    <property type="entry name" value="2-enoyl-CoA Hydratase, Chain A, domain 1"/>
    <property type="match status" value="1"/>
</dbReference>
<reference evidence="7 8" key="1">
    <citation type="submission" date="2018-10" db="EMBL/GenBank/DDBJ databases">
        <title>Genomic Encyclopedia of Archaeal and Bacterial Type Strains, Phase II (KMG-II): from individual species to whole genera.</title>
        <authorList>
            <person name="Goeker M."/>
        </authorList>
    </citation>
    <scope>NUCLEOTIDE SEQUENCE [LARGE SCALE GENOMIC DNA]</scope>
    <source>
        <strain evidence="7 8">DSM 18602</strain>
    </source>
</reference>
<dbReference type="InterPro" id="IPR005151">
    <property type="entry name" value="Tail-specific_protease"/>
</dbReference>
<evidence type="ECO:0000313" key="8">
    <source>
        <dbReference type="Proteomes" id="UP000268007"/>
    </source>
</evidence>
<dbReference type="PROSITE" id="PS50106">
    <property type="entry name" value="PDZ"/>
    <property type="match status" value="1"/>
</dbReference>
<dbReference type="InterPro" id="IPR036034">
    <property type="entry name" value="PDZ_sf"/>
</dbReference>
<dbReference type="SMART" id="SM00245">
    <property type="entry name" value="TSPc"/>
    <property type="match status" value="1"/>
</dbReference>
<dbReference type="GO" id="GO:0008236">
    <property type="term" value="F:serine-type peptidase activity"/>
    <property type="evidence" value="ECO:0007669"/>
    <property type="project" value="UniProtKB-KW"/>
</dbReference>
<dbReference type="InterPro" id="IPR040573">
    <property type="entry name" value="TSP_N"/>
</dbReference>
<dbReference type="PANTHER" id="PTHR32060:SF22">
    <property type="entry name" value="CARBOXYL-TERMINAL-PROCESSING PEPTIDASE 3, CHLOROPLASTIC"/>
    <property type="match status" value="1"/>
</dbReference>
<dbReference type="RefSeq" id="WP_121197468.1">
    <property type="nucleotide sequence ID" value="NZ_RBKU01000001.1"/>
</dbReference>
<feature type="domain" description="PDZ" evidence="6">
    <location>
        <begin position="236"/>
        <end position="307"/>
    </location>
</feature>
<evidence type="ECO:0000256" key="3">
    <source>
        <dbReference type="ARBA" id="ARBA00022801"/>
    </source>
</evidence>
<dbReference type="InterPro" id="IPR001478">
    <property type="entry name" value="PDZ"/>
</dbReference>
<evidence type="ECO:0000313" key="7">
    <source>
        <dbReference type="EMBL" id="RKR81798.1"/>
    </source>
</evidence>
<organism evidence="7 8">
    <name type="scientific">Mucilaginibacter gracilis</name>
    <dbReference type="NCBI Taxonomy" id="423350"/>
    <lineage>
        <taxon>Bacteria</taxon>
        <taxon>Pseudomonadati</taxon>
        <taxon>Bacteroidota</taxon>
        <taxon>Sphingobacteriia</taxon>
        <taxon>Sphingobacteriales</taxon>
        <taxon>Sphingobacteriaceae</taxon>
        <taxon>Mucilaginibacter</taxon>
    </lineage>
</organism>
<dbReference type="GO" id="GO:0006508">
    <property type="term" value="P:proteolysis"/>
    <property type="evidence" value="ECO:0007669"/>
    <property type="project" value="UniProtKB-KW"/>
</dbReference>
<dbReference type="Pfam" id="PF03572">
    <property type="entry name" value="Peptidase_S41"/>
    <property type="match status" value="1"/>
</dbReference>
<protein>
    <submittedName>
        <fullName evidence="7">S41A family C-terminal processing peptidase-1</fullName>
    </submittedName>
</protein>
<dbReference type="OrthoDB" id="9812068at2"/>
<comment type="caution">
    <text evidence="7">The sequence shown here is derived from an EMBL/GenBank/DDBJ whole genome shotgun (WGS) entry which is preliminary data.</text>
</comment>
<dbReference type="Pfam" id="PF17804">
    <property type="entry name" value="TSP_NTD"/>
    <property type="match status" value="1"/>
</dbReference>
<dbReference type="SUPFAM" id="SSF52096">
    <property type="entry name" value="ClpP/crotonase"/>
    <property type="match status" value="1"/>
</dbReference>
<keyword evidence="4 5" id="KW-0720">Serine protease</keyword>
<dbReference type="CDD" id="cd07560">
    <property type="entry name" value="Peptidase_S41_CPP"/>
    <property type="match status" value="1"/>
</dbReference>
<dbReference type="SUPFAM" id="SSF50156">
    <property type="entry name" value="PDZ domain-like"/>
    <property type="match status" value="1"/>
</dbReference>
<dbReference type="SMART" id="SM00228">
    <property type="entry name" value="PDZ"/>
    <property type="match status" value="1"/>
</dbReference>
<dbReference type="InterPro" id="IPR020992">
    <property type="entry name" value="Tail_Prtase_C"/>
</dbReference>
<dbReference type="NCBIfam" id="TIGR00225">
    <property type="entry name" value="prc"/>
    <property type="match status" value="1"/>
</dbReference>
<evidence type="ECO:0000259" key="6">
    <source>
        <dbReference type="PROSITE" id="PS50106"/>
    </source>
</evidence>
<sequence>MLKKMGLGAVIYLYISFVNLSFSKAKAYPPGDIHPDKNQSAVCRLVVNMILANNYKKVAINDSLSVLVFDRYLKSLDENHSYLLAVDVAAFDQYKTLLDDDLQSGNLAHVFGMFNVFKMRNEERLKYALTQLDANYDFTKNDIYVPDRRKLPFIKTEADMNLMWNQRVKYDLLELQLSSPDIAKNRETLKKKYQNLLDQSAKTSSQDVFQLFMNAFTASVDPHAAYFNPFNASQFNVGITRALEGIGATLALSNEYVTIKSLTPGGPAYKTKLINPEDRIIAIAQGKDGDFQDVTGWRLDNAIALIRGPKGTIVKLKVLAKGKSASDEPLTVEVVRDKIILEDQSAKQEIRTYKAMGKNVKIGIISIPAFYFDHVAYTAGDRNYKSTTRDVKLLLDTLKQHNVDGIMIDLRGNGGGSLNEAVSLTGLFIKSGPVVQVRDVDQHIQVNQDFDPSIYYNGPLAVLVDRTSASASEIFSGAIQDYGRGLILGSQTYGKGSVQTTVDLNKVALKLAGQNKTNADTGKQDQFGQLNVTIGKFYRINGSSTQHKGVVPDIQLPSFIAPSKYGEDNEPSAMPWDTISKTDYIPVGLLNKVVPVLNSQYQKRSQTIAAYQAYSNEVKAYQDNQGPKTISLNAQAFKHTRDVNAKKALDRDNKLRVAIGLPALKKGEVKAKTDDLDFMKTEGAQILTDYIFLDKALFGINGPSYYPEGKTAN</sequence>
<dbReference type="Gene3D" id="2.30.42.10">
    <property type="match status" value="1"/>
</dbReference>